<dbReference type="SUPFAM" id="SSF50249">
    <property type="entry name" value="Nucleic acid-binding proteins"/>
    <property type="match status" value="1"/>
</dbReference>
<dbReference type="Pfam" id="PF17216">
    <property type="entry name" value="Rrp44_CSD1"/>
    <property type="match status" value="1"/>
</dbReference>
<sequence>MNFRHQGTPKGAPYAASSTPGERKNWSKATRTRKKIFEAYMSKEDVSKGLKRKTLIQGPLRINPKKYHDAFIPSPDGTQDIFIDGVVARNRALNGDVVVVKLLPKEQWKVSVTNLLVPFSWRGNSCRA</sequence>
<evidence type="ECO:0000313" key="3">
    <source>
        <dbReference type="EMBL" id="KAK9401483.1"/>
    </source>
</evidence>
<keyword evidence="4" id="KW-1185">Reference proteome</keyword>
<evidence type="ECO:0000256" key="1">
    <source>
        <dbReference type="SAM" id="MobiDB-lite"/>
    </source>
</evidence>
<feature type="domain" description="CSD1" evidence="2">
    <location>
        <begin position="37"/>
        <end position="112"/>
    </location>
</feature>
<keyword evidence="3" id="KW-0378">Hydrolase</keyword>
<protein>
    <submittedName>
        <fullName evidence="3">DIS3-like exonuclease 2</fullName>
    </submittedName>
</protein>
<proteinExistence type="predicted"/>
<dbReference type="PANTHER" id="PTHR23355:SF9">
    <property type="entry name" value="DIS3-LIKE EXONUCLEASE 2"/>
    <property type="match status" value="1"/>
</dbReference>
<dbReference type="GO" id="GO:0000932">
    <property type="term" value="C:P-body"/>
    <property type="evidence" value="ECO:0007669"/>
    <property type="project" value="TreeGrafter"/>
</dbReference>
<dbReference type="GO" id="GO:0006402">
    <property type="term" value="P:mRNA catabolic process"/>
    <property type="evidence" value="ECO:0007669"/>
    <property type="project" value="TreeGrafter"/>
</dbReference>
<dbReference type="Gene3D" id="2.40.50.690">
    <property type="match status" value="1"/>
</dbReference>
<accession>A0AAW1BHN7</accession>
<comment type="caution">
    <text evidence="3">The sequence shown here is derived from an EMBL/GenBank/DDBJ whole genome shotgun (WGS) entry which is preliminary data.</text>
</comment>
<keyword evidence="3" id="KW-0540">Nuclease</keyword>
<dbReference type="Proteomes" id="UP001474421">
    <property type="component" value="Unassembled WGS sequence"/>
</dbReference>
<dbReference type="InterPro" id="IPR033771">
    <property type="entry name" value="Rrp44_CSD1"/>
</dbReference>
<gene>
    <name evidence="3" type="ORF">NXF25_012197</name>
</gene>
<evidence type="ECO:0000313" key="4">
    <source>
        <dbReference type="Proteomes" id="UP001474421"/>
    </source>
</evidence>
<name>A0AAW1BHN7_CROAD</name>
<dbReference type="PANTHER" id="PTHR23355">
    <property type="entry name" value="RIBONUCLEASE"/>
    <property type="match status" value="1"/>
</dbReference>
<evidence type="ECO:0000259" key="2">
    <source>
        <dbReference type="Pfam" id="PF17216"/>
    </source>
</evidence>
<dbReference type="InterPro" id="IPR050180">
    <property type="entry name" value="RNR_Ribonuclease"/>
</dbReference>
<keyword evidence="3" id="KW-0269">Exonuclease</keyword>
<organism evidence="3 4">
    <name type="scientific">Crotalus adamanteus</name>
    <name type="common">Eastern diamondback rattlesnake</name>
    <dbReference type="NCBI Taxonomy" id="8729"/>
    <lineage>
        <taxon>Eukaryota</taxon>
        <taxon>Metazoa</taxon>
        <taxon>Chordata</taxon>
        <taxon>Craniata</taxon>
        <taxon>Vertebrata</taxon>
        <taxon>Euteleostomi</taxon>
        <taxon>Lepidosauria</taxon>
        <taxon>Squamata</taxon>
        <taxon>Bifurcata</taxon>
        <taxon>Unidentata</taxon>
        <taxon>Episquamata</taxon>
        <taxon>Toxicofera</taxon>
        <taxon>Serpentes</taxon>
        <taxon>Colubroidea</taxon>
        <taxon>Viperidae</taxon>
        <taxon>Crotalinae</taxon>
        <taxon>Crotalus</taxon>
    </lineage>
</organism>
<reference evidence="3 4" key="1">
    <citation type="journal article" date="2024" name="Proc. Natl. Acad. Sci. U.S.A.">
        <title>The genetic regulatory architecture and epigenomic basis for age-related changes in rattlesnake venom.</title>
        <authorList>
            <person name="Hogan M.P."/>
            <person name="Holding M.L."/>
            <person name="Nystrom G.S."/>
            <person name="Colston T.J."/>
            <person name="Bartlett D.A."/>
            <person name="Mason A.J."/>
            <person name="Ellsworth S.A."/>
            <person name="Rautsaw R.M."/>
            <person name="Lawrence K.C."/>
            <person name="Strickland J.L."/>
            <person name="He B."/>
            <person name="Fraser P."/>
            <person name="Margres M.J."/>
            <person name="Gilbert D.M."/>
            <person name="Gibbs H.L."/>
            <person name="Parkinson C.L."/>
            <person name="Rokyta D.R."/>
        </authorList>
    </citation>
    <scope>NUCLEOTIDE SEQUENCE [LARGE SCALE GENOMIC DNA]</scope>
    <source>
        <strain evidence="3">DRR0105</strain>
    </source>
</reference>
<dbReference type="GO" id="GO:0010587">
    <property type="term" value="P:miRNA catabolic process"/>
    <property type="evidence" value="ECO:0007669"/>
    <property type="project" value="TreeGrafter"/>
</dbReference>
<dbReference type="FunFam" id="2.40.50.690:FF:000003">
    <property type="entry name" value="DIS3-like exonuclease 2"/>
    <property type="match status" value="1"/>
</dbReference>
<dbReference type="AlphaFoldDB" id="A0AAW1BHN7"/>
<dbReference type="InterPro" id="IPR012340">
    <property type="entry name" value="NA-bd_OB-fold"/>
</dbReference>
<dbReference type="EMBL" id="JAOTOJ010000005">
    <property type="protein sequence ID" value="KAK9401483.1"/>
    <property type="molecule type" value="Genomic_DNA"/>
</dbReference>
<feature type="region of interest" description="Disordered" evidence="1">
    <location>
        <begin position="1"/>
        <end position="30"/>
    </location>
</feature>
<dbReference type="GO" id="GO:0000175">
    <property type="term" value="F:3'-5'-RNA exonuclease activity"/>
    <property type="evidence" value="ECO:0007669"/>
    <property type="project" value="TreeGrafter"/>
</dbReference>